<reference evidence="3 4" key="1">
    <citation type="submission" date="2018-10" db="EMBL/GenBank/DDBJ databases">
        <title>Xanthobacter tagetidis genome sequencing and assembly.</title>
        <authorList>
            <person name="Maclea K.S."/>
            <person name="Goen A.E."/>
            <person name="Fatima S.A."/>
        </authorList>
    </citation>
    <scope>NUCLEOTIDE SEQUENCE [LARGE SCALE GENOMIC DNA]</scope>
    <source>
        <strain evidence="3 4">ATCC 700314</strain>
    </source>
</reference>
<evidence type="ECO:0000256" key="1">
    <source>
        <dbReference type="SAM" id="SignalP"/>
    </source>
</evidence>
<dbReference type="InterPro" id="IPR050491">
    <property type="entry name" value="AmpC-like"/>
</dbReference>
<dbReference type="PANTHER" id="PTHR46825:SF15">
    <property type="entry name" value="BETA-LACTAMASE-RELATED DOMAIN-CONTAINING PROTEIN"/>
    <property type="match status" value="1"/>
</dbReference>
<dbReference type="Gene3D" id="3.40.710.10">
    <property type="entry name" value="DD-peptidase/beta-lactamase superfamily"/>
    <property type="match status" value="1"/>
</dbReference>
<dbReference type="RefSeq" id="WP_121621404.1">
    <property type="nucleotide sequence ID" value="NZ_JACIIW010000004.1"/>
</dbReference>
<dbReference type="Proteomes" id="UP000269692">
    <property type="component" value="Unassembled WGS sequence"/>
</dbReference>
<feature type="chain" id="PRO_5018233335" evidence="1">
    <location>
        <begin position="32"/>
        <end position="516"/>
    </location>
</feature>
<dbReference type="SUPFAM" id="SSF56601">
    <property type="entry name" value="beta-lactamase/transpeptidase-like"/>
    <property type="match status" value="1"/>
</dbReference>
<keyword evidence="1" id="KW-0732">Signal</keyword>
<keyword evidence="3" id="KW-0378">Hydrolase</keyword>
<protein>
    <submittedName>
        <fullName evidence="3">Serine hydrolase</fullName>
    </submittedName>
</protein>
<dbReference type="EMBL" id="RCTF01000001">
    <property type="protein sequence ID" value="RLP81589.1"/>
    <property type="molecule type" value="Genomic_DNA"/>
</dbReference>
<dbReference type="InterPro" id="IPR001466">
    <property type="entry name" value="Beta-lactam-related"/>
</dbReference>
<evidence type="ECO:0000313" key="3">
    <source>
        <dbReference type="EMBL" id="RLP81589.1"/>
    </source>
</evidence>
<dbReference type="GO" id="GO:0016787">
    <property type="term" value="F:hydrolase activity"/>
    <property type="evidence" value="ECO:0007669"/>
    <property type="project" value="UniProtKB-KW"/>
</dbReference>
<dbReference type="OrthoDB" id="5377431at2"/>
<feature type="signal peptide" evidence="1">
    <location>
        <begin position="1"/>
        <end position="31"/>
    </location>
</feature>
<comment type="caution">
    <text evidence="3">The sequence shown here is derived from an EMBL/GenBank/DDBJ whole genome shotgun (WGS) entry which is preliminary data.</text>
</comment>
<proteinExistence type="predicted"/>
<dbReference type="PANTHER" id="PTHR46825">
    <property type="entry name" value="D-ALANYL-D-ALANINE-CARBOXYPEPTIDASE/ENDOPEPTIDASE AMPH"/>
    <property type="match status" value="1"/>
</dbReference>
<evidence type="ECO:0000259" key="2">
    <source>
        <dbReference type="Pfam" id="PF00144"/>
    </source>
</evidence>
<feature type="domain" description="Beta-lactamase-related" evidence="2">
    <location>
        <begin position="48"/>
        <end position="371"/>
    </location>
</feature>
<dbReference type="InterPro" id="IPR012338">
    <property type="entry name" value="Beta-lactam/transpept-like"/>
</dbReference>
<accession>A0A3L7AMB5</accession>
<keyword evidence="4" id="KW-1185">Reference proteome</keyword>
<organism evidence="3 4">
    <name type="scientific">Xanthobacter tagetidis</name>
    <dbReference type="NCBI Taxonomy" id="60216"/>
    <lineage>
        <taxon>Bacteria</taxon>
        <taxon>Pseudomonadati</taxon>
        <taxon>Pseudomonadota</taxon>
        <taxon>Alphaproteobacteria</taxon>
        <taxon>Hyphomicrobiales</taxon>
        <taxon>Xanthobacteraceae</taxon>
        <taxon>Xanthobacter</taxon>
    </lineage>
</organism>
<evidence type="ECO:0000313" key="4">
    <source>
        <dbReference type="Proteomes" id="UP000269692"/>
    </source>
</evidence>
<dbReference type="Pfam" id="PF00144">
    <property type="entry name" value="Beta-lactamase"/>
    <property type="match status" value="1"/>
</dbReference>
<gene>
    <name evidence="3" type="ORF">D9R14_00870</name>
</gene>
<name>A0A3L7AMB5_9HYPH</name>
<sequence length="516" mass="53776">MRVPAGVSTSRVLIAAGLAAALVCAAGPARADAAMADRAAALGPQIAAYAAAGMKGFDVPGAVIAVVVDGKVAYSTALGVRARSDTRPVDAKTVFQIGSTTKAFLATTMAIAVDRKALKWDDAIVDRHPRFALKDPWVTREMRLFDIIAQRSGLTPYAHDFMTMLGYGPQALVASLRHAAPITSFRSSFAYTNITHLVAGDIVAAALDGADWNAVAQKEIVGPLGMASTSFTAEAIAAAPNHAVGHRYDPKGAVEVPFDPVFPYALGGAGDINSSLDDMTRWLALQMAGGLHEGKRLVSEENLKVTRMARVAMSDVSTYDMGWVTTQTANGRIVWHNGGTVGFGAHLGFAPEHGFGVVVLSNAENNGFPDALAFWIYGKLLGDADLDPMKGALEKAKAQADAAQARFKRPAAPRAAGDLAPLAGAYVGPVLGAAKLSAEAGALVLTLEATGAQLRLDPFDGLVFTASLLPTGRFANVVKLNGDTPLGFAQFEAGGDGKLGALVLAIEDQTVRLEKE</sequence>
<dbReference type="AlphaFoldDB" id="A0A3L7AMB5"/>
<dbReference type="Gene3D" id="2.40.128.600">
    <property type="match status" value="1"/>
</dbReference>